<name>A0A6J0B9L3_NEOLC</name>
<evidence type="ECO:0000313" key="2">
    <source>
        <dbReference type="RefSeq" id="XP_015510353.1"/>
    </source>
</evidence>
<dbReference type="InParanoid" id="A0A6J0B9L3"/>
<dbReference type="FunCoup" id="A0A6J0B9L3">
    <property type="interactions" value="983"/>
</dbReference>
<dbReference type="GO" id="GO:0061640">
    <property type="term" value="P:cytoskeleton-dependent cytokinesis"/>
    <property type="evidence" value="ECO:0007669"/>
    <property type="project" value="InterPro"/>
</dbReference>
<dbReference type="KEGG" id="nlo:107217364"/>
<keyword evidence="1" id="KW-1185">Reference proteome</keyword>
<organism evidence="1 2">
    <name type="scientific">Neodiprion lecontei</name>
    <name type="common">Redheaded pine sawfly</name>
    <dbReference type="NCBI Taxonomy" id="441921"/>
    <lineage>
        <taxon>Eukaryota</taxon>
        <taxon>Metazoa</taxon>
        <taxon>Ecdysozoa</taxon>
        <taxon>Arthropoda</taxon>
        <taxon>Hexapoda</taxon>
        <taxon>Insecta</taxon>
        <taxon>Pterygota</taxon>
        <taxon>Neoptera</taxon>
        <taxon>Endopterygota</taxon>
        <taxon>Hymenoptera</taxon>
        <taxon>Tenthredinoidea</taxon>
        <taxon>Diprionidae</taxon>
        <taxon>Diprioninae</taxon>
        <taxon>Neodiprion</taxon>
    </lineage>
</organism>
<dbReference type="InterPro" id="IPR009991">
    <property type="entry name" value="DCTN3"/>
</dbReference>
<evidence type="ECO:0000313" key="3">
    <source>
        <dbReference type="RefSeq" id="XP_046593250.1"/>
    </source>
</evidence>
<dbReference type="GO" id="GO:0005869">
    <property type="term" value="C:dynactin complex"/>
    <property type="evidence" value="ECO:0007669"/>
    <property type="project" value="InterPro"/>
</dbReference>
<accession>A0A6J0B9L3</accession>
<dbReference type="Proteomes" id="UP000829291">
    <property type="component" value="Chromosome 4"/>
</dbReference>
<evidence type="ECO:0000313" key="1">
    <source>
        <dbReference type="Proteomes" id="UP000829291"/>
    </source>
</evidence>
<dbReference type="RefSeq" id="XP_015510353.1">
    <property type="nucleotide sequence ID" value="XM_015654867.1"/>
</dbReference>
<sequence>MSNIELLEERVAELENQVFSHGNKPQIDDPPTENSVVDSLLHAYTLISSSYSGREKANAVVKRIGELDSYLDPNFENSDLQMEARAELILTLEPELRGNAHLLTKLEELLPVLESERFRSVPEATHKLNNLTLAYTKLHDESEELTSEICDVIAKYNSVINNISRSLIILDATVTAAENAAIPVKQLD</sequence>
<dbReference type="PANTHER" id="PTHR28360">
    <property type="entry name" value="DYNACTIN SUBUNIT 3"/>
    <property type="match status" value="1"/>
</dbReference>
<dbReference type="Pfam" id="PF07426">
    <property type="entry name" value="Dynactin_p22"/>
    <property type="match status" value="1"/>
</dbReference>
<reference evidence="2" key="1">
    <citation type="submission" date="2025-04" db="UniProtKB">
        <authorList>
            <consortium name="RefSeq"/>
        </authorList>
    </citation>
    <scope>IDENTIFICATION</scope>
    <source>
        <tissue evidence="3">Thorax and Abdomen</tissue>
        <tissue evidence="2">Whole body</tissue>
    </source>
</reference>
<proteinExistence type="predicted"/>
<dbReference type="OrthoDB" id="16729at2759"/>
<gene>
    <name evidence="2 3" type="primary">LOC107217364</name>
</gene>
<dbReference type="PANTHER" id="PTHR28360:SF1">
    <property type="entry name" value="DYNACTIN SUBUNIT 3"/>
    <property type="match status" value="1"/>
</dbReference>
<dbReference type="GeneID" id="107217364"/>
<protein>
    <submittedName>
        <fullName evidence="2 3">Dynactin subunit 3</fullName>
    </submittedName>
</protein>
<dbReference type="AlphaFoldDB" id="A0A6J0B9L3"/>
<dbReference type="RefSeq" id="XP_046593250.1">
    <property type="nucleotide sequence ID" value="XM_046737294.1"/>
</dbReference>